<feature type="domain" description="CRAL-TRIO" evidence="2">
    <location>
        <begin position="106"/>
        <end position="276"/>
    </location>
</feature>
<dbReference type="Gene3D" id="3.40.525.10">
    <property type="entry name" value="CRAL-TRIO lipid binding domain"/>
    <property type="match status" value="1"/>
</dbReference>
<evidence type="ECO:0000313" key="3">
    <source>
        <dbReference type="Proteomes" id="UP000050792"/>
    </source>
</evidence>
<dbReference type="SUPFAM" id="SSF52087">
    <property type="entry name" value="CRAL/TRIO domain"/>
    <property type="match status" value="1"/>
</dbReference>
<feature type="compositionally biased region" description="Polar residues" evidence="1">
    <location>
        <begin position="387"/>
        <end position="398"/>
    </location>
</feature>
<organism evidence="3 4">
    <name type="scientific">Schistosoma rodhaini</name>
    <dbReference type="NCBI Taxonomy" id="6188"/>
    <lineage>
        <taxon>Eukaryota</taxon>
        <taxon>Metazoa</taxon>
        <taxon>Spiralia</taxon>
        <taxon>Lophotrochozoa</taxon>
        <taxon>Platyhelminthes</taxon>
        <taxon>Trematoda</taxon>
        <taxon>Digenea</taxon>
        <taxon>Strigeidida</taxon>
        <taxon>Schistosomatoidea</taxon>
        <taxon>Schistosomatidae</taxon>
        <taxon>Schistosoma</taxon>
    </lineage>
</organism>
<keyword evidence="3" id="KW-1185">Reference proteome</keyword>
<dbReference type="SUPFAM" id="SSF46938">
    <property type="entry name" value="CRAL/TRIO N-terminal domain"/>
    <property type="match status" value="1"/>
</dbReference>
<sequence length="398" mass="46818">MNKKNMSKPSSLRKSSKNELTSEQIINLKTELYQLAKSNLTPLPNEPDFATCDDTITRFLVARNYVVEDAFKQLKTAVEWRREYQPLTIQCKWCHETPGFHSVRQVGFDREGRPLMYACFAQCQTLKNNPDDVVCHMVYLIEHARRSIQTSVNTLVFIIDCTGLTVACCNPKIGKKFVQTFADCYPETLYKFILINHSTFFHGIWKAIKVFIDPNTVKKVKLLRKEKIIKIFNEMFTIDTVDWLLNEIKLNKNNITENQLKFWEPPKLNNKNQLHDPRGTNEYINNYIKPLIQRQQQYTQQQQQQQQQHPQQQHHPQQQQQQQSNQKLFLLNYDNLGYKIHMPHTNILDYLNKTIKQIKIQSYYNNNNKCIKPNKDELQEYGVDPNDNLSEISGGSED</sequence>
<dbReference type="InterPro" id="IPR052578">
    <property type="entry name" value="PI_Transfer_CRAL-TRIO"/>
</dbReference>
<accession>A0AA85GA38</accession>
<dbReference type="InterPro" id="IPR036865">
    <property type="entry name" value="CRAL-TRIO_dom_sf"/>
</dbReference>
<dbReference type="InterPro" id="IPR001251">
    <property type="entry name" value="CRAL-TRIO_dom"/>
</dbReference>
<dbReference type="SMART" id="SM00516">
    <property type="entry name" value="SEC14"/>
    <property type="match status" value="1"/>
</dbReference>
<dbReference type="InterPro" id="IPR036273">
    <property type="entry name" value="CRAL/TRIO_N_dom_sf"/>
</dbReference>
<dbReference type="PANTHER" id="PTHR45824">
    <property type="entry name" value="GH16843P"/>
    <property type="match status" value="1"/>
</dbReference>
<dbReference type="CDD" id="cd00170">
    <property type="entry name" value="SEC14"/>
    <property type="match status" value="1"/>
</dbReference>
<evidence type="ECO:0000313" key="4">
    <source>
        <dbReference type="WBParaSite" id="SRDH1_85590.1"/>
    </source>
</evidence>
<reference evidence="4" key="2">
    <citation type="submission" date="2023-11" db="UniProtKB">
        <authorList>
            <consortium name="WormBaseParasite"/>
        </authorList>
    </citation>
    <scope>IDENTIFICATION</scope>
</reference>
<dbReference type="Proteomes" id="UP000050792">
    <property type="component" value="Unassembled WGS sequence"/>
</dbReference>
<feature type="compositionally biased region" description="Low complexity" evidence="1">
    <location>
        <begin position="295"/>
        <end position="323"/>
    </location>
</feature>
<dbReference type="GO" id="GO:0008526">
    <property type="term" value="F:phosphatidylinositol transfer activity"/>
    <property type="evidence" value="ECO:0007669"/>
    <property type="project" value="TreeGrafter"/>
</dbReference>
<protein>
    <recommendedName>
        <fullName evidence="2">CRAL-TRIO domain-containing protein</fullName>
    </recommendedName>
</protein>
<dbReference type="Pfam" id="PF00650">
    <property type="entry name" value="CRAL_TRIO"/>
    <property type="match status" value="1"/>
</dbReference>
<name>A0AA85GA38_9TREM</name>
<dbReference type="PROSITE" id="PS50191">
    <property type="entry name" value="CRAL_TRIO"/>
    <property type="match status" value="1"/>
</dbReference>
<proteinExistence type="predicted"/>
<evidence type="ECO:0000259" key="2">
    <source>
        <dbReference type="PROSITE" id="PS50191"/>
    </source>
</evidence>
<dbReference type="PANTHER" id="PTHR45824:SF29">
    <property type="entry name" value="GH16843P"/>
    <property type="match status" value="1"/>
</dbReference>
<evidence type="ECO:0000256" key="1">
    <source>
        <dbReference type="SAM" id="MobiDB-lite"/>
    </source>
</evidence>
<feature type="region of interest" description="Disordered" evidence="1">
    <location>
        <begin position="295"/>
        <end position="324"/>
    </location>
</feature>
<dbReference type="AlphaFoldDB" id="A0AA85GA38"/>
<feature type="region of interest" description="Disordered" evidence="1">
    <location>
        <begin position="378"/>
        <end position="398"/>
    </location>
</feature>
<reference evidence="3" key="1">
    <citation type="submission" date="2022-06" db="EMBL/GenBank/DDBJ databases">
        <authorList>
            <person name="Berger JAMES D."/>
            <person name="Berger JAMES D."/>
        </authorList>
    </citation>
    <scope>NUCLEOTIDE SEQUENCE [LARGE SCALE GENOMIC DNA]</scope>
</reference>
<dbReference type="WBParaSite" id="SRDH1_85590.1">
    <property type="protein sequence ID" value="SRDH1_85590.1"/>
    <property type="gene ID" value="SRDH1_85590"/>
</dbReference>